<gene>
    <name evidence="3" type="ORF">GCM10011358_28710</name>
</gene>
<dbReference type="InterPro" id="IPR036291">
    <property type="entry name" value="NAD(P)-bd_dom_sf"/>
</dbReference>
<dbReference type="PANTHER" id="PTHR24321:SF8">
    <property type="entry name" value="ESTRADIOL 17-BETA-DEHYDROGENASE 8-RELATED"/>
    <property type="match status" value="1"/>
</dbReference>
<name>A0ABQ1QRY8_9RHOB</name>
<keyword evidence="2" id="KW-0560">Oxidoreductase</keyword>
<sequence>MDLRFDDKTAIVTGGASGIGAAVVDELAAAGATVVVADLKDDAVAAKVAEVEKAGGKALPFTVDVGKADEVKAMIDFAVEKTGRLDALVNNAGIGGEQAPAGELSIDGWHKLMDVNLHGVFYGMRYAIPVMEKAGAGSIVNMASILGSVGFPNASAYVASKHAVLGLTKAAAIEYSAKGIRINSVGPGFIKTPLIEENLDKDTLKMLEGSHPIGRLGEPEEVAALVAFLLSDRASFITGSYNLVDGAYTAQ</sequence>
<dbReference type="EMBL" id="BMGI01000005">
    <property type="protein sequence ID" value="GGD43128.1"/>
    <property type="molecule type" value="Genomic_DNA"/>
</dbReference>
<dbReference type="RefSeq" id="WP_188529009.1">
    <property type="nucleotide sequence ID" value="NZ_BMGI01000005.1"/>
</dbReference>
<dbReference type="Proteomes" id="UP000617355">
    <property type="component" value="Unassembled WGS sequence"/>
</dbReference>
<dbReference type="PROSITE" id="PS00061">
    <property type="entry name" value="ADH_SHORT"/>
    <property type="match status" value="1"/>
</dbReference>
<evidence type="ECO:0000313" key="3">
    <source>
        <dbReference type="EMBL" id="GGD43128.1"/>
    </source>
</evidence>
<dbReference type="Pfam" id="PF13561">
    <property type="entry name" value="adh_short_C2"/>
    <property type="match status" value="1"/>
</dbReference>
<evidence type="ECO:0000256" key="1">
    <source>
        <dbReference type="ARBA" id="ARBA00006484"/>
    </source>
</evidence>
<comment type="similarity">
    <text evidence="1">Belongs to the short-chain dehydrogenases/reductases (SDR) family.</text>
</comment>
<dbReference type="PRINTS" id="PR00081">
    <property type="entry name" value="GDHRDH"/>
</dbReference>
<evidence type="ECO:0000313" key="4">
    <source>
        <dbReference type="Proteomes" id="UP000617355"/>
    </source>
</evidence>
<dbReference type="InterPro" id="IPR020904">
    <property type="entry name" value="Sc_DH/Rdtase_CS"/>
</dbReference>
<organism evidence="3 4">
    <name type="scientific">Sinisalibacter lacisalsi</name>
    <dbReference type="NCBI Taxonomy" id="1526570"/>
    <lineage>
        <taxon>Bacteria</taxon>
        <taxon>Pseudomonadati</taxon>
        <taxon>Pseudomonadota</taxon>
        <taxon>Alphaproteobacteria</taxon>
        <taxon>Rhodobacterales</taxon>
        <taxon>Roseobacteraceae</taxon>
        <taxon>Sinisalibacter</taxon>
    </lineage>
</organism>
<keyword evidence="4" id="KW-1185">Reference proteome</keyword>
<dbReference type="PRINTS" id="PR00080">
    <property type="entry name" value="SDRFAMILY"/>
</dbReference>
<dbReference type="InterPro" id="IPR002347">
    <property type="entry name" value="SDR_fam"/>
</dbReference>
<dbReference type="NCBIfam" id="NF005559">
    <property type="entry name" value="PRK07231.1"/>
    <property type="match status" value="1"/>
</dbReference>
<proteinExistence type="inferred from homology"/>
<comment type="caution">
    <text evidence="3">The sequence shown here is derived from an EMBL/GenBank/DDBJ whole genome shotgun (WGS) entry which is preliminary data.</text>
</comment>
<dbReference type="NCBIfam" id="NF009466">
    <property type="entry name" value="PRK12826.1-2"/>
    <property type="match status" value="1"/>
</dbReference>
<protein>
    <submittedName>
        <fullName evidence="3">2,5-dichloro-2,5-cyclohexadiene-1,4-diol dehydrogenase</fullName>
    </submittedName>
</protein>
<dbReference type="SUPFAM" id="SSF51735">
    <property type="entry name" value="NAD(P)-binding Rossmann-fold domains"/>
    <property type="match status" value="1"/>
</dbReference>
<reference evidence="4" key="1">
    <citation type="journal article" date="2019" name="Int. J. Syst. Evol. Microbiol.">
        <title>The Global Catalogue of Microorganisms (GCM) 10K type strain sequencing project: providing services to taxonomists for standard genome sequencing and annotation.</title>
        <authorList>
            <consortium name="The Broad Institute Genomics Platform"/>
            <consortium name="The Broad Institute Genome Sequencing Center for Infectious Disease"/>
            <person name="Wu L."/>
            <person name="Ma J."/>
        </authorList>
    </citation>
    <scope>NUCLEOTIDE SEQUENCE [LARGE SCALE GENOMIC DNA]</scope>
    <source>
        <strain evidence="4">CGMCC 1.12922</strain>
    </source>
</reference>
<evidence type="ECO:0000256" key="2">
    <source>
        <dbReference type="ARBA" id="ARBA00023002"/>
    </source>
</evidence>
<dbReference type="Gene3D" id="3.40.50.720">
    <property type="entry name" value="NAD(P)-binding Rossmann-like Domain"/>
    <property type="match status" value="1"/>
</dbReference>
<accession>A0ABQ1QRY8</accession>
<dbReference type="PANTHER" id="PTHR24321">
    <property type="entry name" value="DEHYDROGENASES, SHORT CHAIN"/>
    <property type="match status" value="1"/>
</dbReference>